<feature type="region of interest" description="Disordered" evidence="1">
    <location>
        <begin position="1"/>
        <end position="40"/>
    </location>
</feature>
<protein>
    <submittedName>
        <fullName evidence="4">Uncharacterized protein LOC108049080 isoform X1</fullName>
    </submittedName>
</protein>
<reference evidence="3" key="1">
    <citation type="journal article" date="2021" name="Elife">
        <title>Highly contiguous assemblies of 101 drosophilid genomes.</title>
        <authorList>
            <person name="Kim B.Y."/>
            <person name="Wang J.R."/>
            <person name="Miller D.E."/>
            <person name="Barmina O."/>
            <person name="Delaney E."/>
            <person name="Thompson A."/>
            <person name="Comeault A.A."/>
            <person name="Peede D."/>
            <person name="D'Agostino E.R."/>
            <person name="Pelaez J."/>
            <person name="Aguilar J.M."/>
            <person name="Haji D."/>
            <person name="Matsunaga T."/>
            <person name="Armstrong E.E."/>
            <person name="Zych M."/>
            <person name="Ogawa Y."/>
            <person name="Stamenkovic-Radak M."/>
            <person name="Jelic M."/>
            <person name="Veselinovic M.S."/>
            <person name="Tanaskovic M."/>
            <person name="Eric P."/>
            <person name="Gao J.J."/>
            <person name="Katoh T.K."/>
            <person name="Toda M.J."/>
            <person name="Watabe H."/>
            <person name="Watada M."/>
            <person name="Davis J.S."/>
            <person name="Moyle L.C."/>
            <person name="Manoli G."/>
            <person name="Bertolini E."/>
            <person name="Kostal V."/>
            <person name="Hawley R.S."/>
            <person name="Takahashi A."/>
            <person name="Jones C.D."/>
            <person name="Price D.K."/>
            <person name="Whiteman N."/>
            <person name="Kopp A."/>
            <person name="Matute D.R."/>
            <person name="Petrov D.A."/>
        </authorList>
    </citation>
    <scope>NUCLEOTIDE SEQUENCE [LARGE SCALE GENOMIC DNA]</scope>
</reference>
<accession>A0A6P4F5N8</accession>
<keyword evidence="3" id="KW-1185">Reference proteome</keyword>
<dbReference type="OMA" id="FQWHHMQ"/>
<evidence type="ECO:0000313" key="3">
    <source>
        <dbReference type="Proteomes" id="UP001652680"/>
    </source>
</evidence>
<feature type="compositionally biased region" description="Basic and acidic residues" evidence="1">
    <location>
        <begin position="1"/>
        <end position="11"/>
    </location>
</feature>
<dbReference type="EnsemblMetazoa" id="XM_017130128.2">
    <property type="protein sequence ID" value="XP_016985617.1"/>
    <property type="gene ID" value="LOC108049080"/>
</dbReference>
<name>A0A6P4F5N8_DRORH</name>
<organism evidence="4">
    <name type="scientific">Drosophila rhopaloa</name>
    <name type="common">Fruit fly</name>
    <dbReference type="NCBI Taxonomy" id="1041015"/>
    <lineage>
        <taxon>Eukaryota</taxon>
        <taxon>Metazoa</taxon>
        <taxon>Ecdysozoa</taxon>
        <taxon>Arthropoda</taxon>
        <taxon>Hexapoda</taxon>
        <taxon>Insecta</taxon>
        <taxon>Pterygota</taxon>
        <taxon>Neoptera</taxon>
        <taxon>Endopterygota</taxon>
        <taxon>Diptera</taxon>
        <taxon>Brachycera</taxon>
        <taxon>Muscomorpha</taxon>
        <taxon>Ephydroidea</taxon>
        <taxon>Drosophilidae</taxon>
        <taxon>Drosophila</taxon>
        <taxon>Sophophora</taxon>
    </lineage>
</organism>
<evidence type="ECO:0000256" key="1">
    <source>
        <dbReference type="SAM" id="MobiDB-lite"/>
    </source>
</evidence>
<dbReference type="OrthoDB" id="7872824at2759"/>
<dbReference type="AlphaFoldDB" id="A0A6P4F5N8"/>
<proteinExistence type="predicted"/>
<dbReference type="RefSeq" id="XP_016985617.1">
    <property type="nucleotide sequence ID" value="XM_017130128.1"/>
</dbReference>
<gene>
    <name evidence="4" type="primary">LOC108049080</name>
    <name evidence="2" type="synonym">108049080</name>
</gene>
<evidence type="ECO:0000313" key="2">
    <source>
        <dbReference type="EnsemblMetazoa" id="XP_016985617.1"/>
    </source>
</evidence>
<evidence type="ECO:0000313" key="4">
    <source>
        <dbReference type="RefSeq" id="XP_016985617.1"/>
    </source>
</evidence>
<reference evidence="2" key="3">
    <citation type="submission" date="2025-05" db="UniProtKB">
        <authorList>
            <consortium name="EnsemblMetazoa"/>
        </authorList>
    </citation>
    <scope>IDENTIFICATION</scope>
</reference>
<dbReference type="GeneID" id="108049080"/>
<sequence>MQEKRSEDMARRRSRKRSKRRRRRRKSDGKPKPTQTTQDQCTIAAQIYQRLFQWHHNHVMSLCPVINPNQDQDYEDIIKEPEVSHCLDYVYESSSDDEADESIDEEYLKFLEVTIKHQQELRDLRDAQNTIS</sequence>
<dbReference type="Proteomes" id="UP001652680">
    <property type="component" value="Unassembled WGS sequence"/>
</dbReference>
<feature type="compositionally biased region" description="Basic residues" evidence="1">
    <location>
        <begin position="12"/>
        <end position="27"/>
    </location>
</feature>
<reference evidence="4" key="2">
    <citation type="submission" date="2025-04" db="UniProtKB">
        <authorList>
            <consortium name="RefSeq"/>
        </authorList>
    </citation>
    <scope>IDENTIFICATION</scope>
</reference>